<organism evidence="2 3">
    <name type="scientific">Flavobacterium humi</name>
    <dbReference type="NCBI Taxonomy" id="2562683"/>
    <lineage>
        <taxon>Bacteria</taxon>
        <taxon>Pseudomonadati</taxon>
        <taxon>Bacteroidota</taxon>
        <taxon>Flavobacteriia</taxon>
        <taxon>Flavobacteriales</taxon>
        <taxon>Flavobacteriaceae</taxon>
        <taxon>Flavobacterium</taxon>
    </lineage>
</organism>
<evidence type="ECO:0000256" key="1">
    <source>
        <dbReference type="SAM" id="SignalP"/>
    </source>
</evidence>
<proteinExistence type="predicted"/>
<reference evidence="2 3" key="1">
    <citation type="submission" date="2019-04" db="EMBL/GenBank/DDBJ databases">
        <title>Flavobacterium sp. strain DS2-A Genome sequencing and assembly.</title>
        <authorList>
            <person name="Kim I."/>
        </authorList>
    </citation>
    <scope>NUCLEOTIDE SEQUENCE [LARGE SCALE GENOMIC DNA]</scope>
    <source>
        <strain evidence="2 3">DS2-A</strain>
    </source>
</reference>
<evidence type="ECO:0000313" key="3">
    <source>
        <dbReference type="Proteomes" id="UP000297407"/>
    </source>
</evidence>
<sequence>MIKNIKWLLLISLSFVACNDDDVAGDEPVVAGSADFSKYVALGDSFAAGYSDAALFKKGQQNAYPNLLAGQFAQVGGGVFNTPFCGDDNKGGLLFSGNPIQGTRLYFNGVGPVPVPGPPVTEVLNHLAGPFNNLGVPGAKSFHLLAAGYGNPAGVPGGLANPYFARFASSASTSIIADALTQQPTFFSLWIGGNDVLAYATSGGIGTDQTGNTNPATYGPNDITDPTVFNTVYNGLVTQLTTGGRKGVVANLPYINTLPYFTTVPTNPVPLDAATASQLNTQLLGPIDAILTAYGEGGRIVTVSAGATNPLLIKDESLTNYSAQITAALIANGVPAPQAGLMGGLYGQARHARNTGDKDFVVLPTRTIIGTPQAGVPAPFNTIGVTYPLQDKDVLIPTEVNAIKVATDAYNVTIKNAADAGGLAFVDAKAVMSQLLNGGIRYGNYHLTTQFVVGGAFSLDGIHPSARGYALVANKFLEAINAKYGSTFRSIDLGNYQIQYPASL</sequence>
<gene>
    <name evidence="2" type="ORF">E4635_10305</name>
</gene>
<accession>A0A4Z0L8T3</accession>
<dbReference type="Gene3D" id="3.40.50.1110">
    <property type="entry name" value="SGNH hydrolase"/>
    <property type="match status" value="2"/>
</dbReference>
<dbReference type="OrthoDB" id="9764164at2"/>
<dbReference type="SUPFAM" id="SSF52266">
    <property type="entry name" value="SGNH hydrolase"/>
    <property type="match status" value="1"/>
</dbReference>
<evidence type="ECO:0000313" key="2">
    <source>
        <dbReference type="EMBL" id="TGD57574.1"/>
    </source>
</evidence>
<feature type="chain" id="PRO_5021443857" evidence="1">
    <location>
        <begin position="20"/>
        <end position="504"/>
    </location>
</feature>
<keyword evidence="1" id="KW-0732">Signal</keyword>
<dbReference type="InterPro" id="IPR036514">
    <property type="entry name" value="SGNH_hydro_sf"/>
</dbReference>
<name>A0A4Z0L8T3_9FLAO</name>
<dbReference type="PROSITE" id="PS51257">
    <property type="entry name" value="PROKAR_LIPOPROTEIN"/>
    <property type="match status" value="1"/>
</dbReference>
<dbReference type="GO" id="GO:0016788">
    <property type="term" value="F:hydrolase activity, acting on ester bonds"/>
    <property type="evidence" value="ECO:0007669"/>
    <property type="project" value="UniProtKB-ARBA"/>
</dbReference>
<comment type="caution">
    <text evidence="2">The sequence shown here is derived from an EMBL/GenBank/DDBJ whole genome shotgun (WGS) entry which is preliminary data.</text>
</comment>
<dbReference type="Proteomes" id="UP000297407">
    <property type="component" value="Unassembled WGS sequence"/>
</dbReference>
<dbReference type="EMBL" id="SRLH01000005">
    <property type="protein sequence ID" value="TGD57574.1"/>
    <property type="molecule type" value="Genomic_DNA"/>
</dbReference>
<protein>
    <submittedName>
        <fullName evidence="2">G-D-S-L family lipolytic protein</fullName>
    </submittedName>
</protein>
<dbReference type="AlphaFoldDB" id="A0A4Z0L8T3"/>
<keyword evidence="3" id="KW-1185">Reference proteome</keyword>
<dbReference type="RefSeq" id="WP_135526596.1">
    <property type="nucleotide sequence ID" value="NZ_SRLH01000005.1"/>
</dbReference>
<feature type="signal peptide" evidence="1">
    <location>
        <begin position="1"/>
        <end position="19"/>
    </location>
</feature>